<feature type="transmembrane region" description="Helical" evidence="16">
    <location>
        <begin position="7"/>
        <end position="28"/>
    </location>
</feature>
<evidence type="ECO:0000256" key="9">
    <source>
        <dbReference type="ARBA" id="ARBA00022989"/>
    </source>
</evidence>
<evidence type="ECO:0000256" key="13">
    <source>
        <dbReference type="ARBA" id="ARBA00023264"/>
    </source>
</evidence>
<comment type="similarity">
    <text evidence="3 15">Belongs to the CDP-alcohol phosphatidyltransferase class-I family.</text>
</comment>
<keyword evidence="10" id="KW-0443">Lipid metabolism</keyword>
<keyword evidence="6" id="KW-0444">Lipid biosynthesis</keyword>
<evidence type="ECO:0000256" key="1">
    <source>
        <dbReference type="ARBA" id="ARBA00000287"/>
    </source>
</evidence>
<evidence type="ECO:0000313" key="17">
    <source>
        <dbReference type="EMBL" id="HEC68039.1"/>
    </source>
</evidence>
<dbReference type="InterPro" id="IPR050324">
    <property type="entry name" value="CDP-alcohol_PTase-I"/>
</dbReference>
<keyword evidence="7 15" id="KW-0808">Transferase</keyword>
<comment type="catalytic activity">
    <reaction evidence="1">
        <text>a CDP-1,2-diacyl-sn-glycerol + L-serine = a 1,2-diacyl-sn-glycero-3-phospho-L-serine + CMP + H(+)</text>
        <dbReference type="Rhea" id="RHEA:16913"/>
        <dbReference type="ChEBI" id="CHEBI:15378"/>
        <dbReference type="ChEBI" id="CHEBI:33384"/>
        <dbReference type="ChEBI" id="CHEBI:57262"/>
        <dbReference type="ChEBI" id="CHEBI:58332"/>
        <dbReference type="ChEBI" id="CHEBI:60377"/>
        <dbReference type="EC" id="2.7.8.8"/>
    </reaction>
</comment>
<dbReference type="InterPro" id="IPR043130">
    <property type="entry name" value="CDP-OH_PTrfase_TM_dom"/>
</dbReference>
<evidence type="ECO:0000256" key="15">
    <source>
        <dbReference type="RuleBase" id="RU003750"/>
    </source>
</evidence>
<evidence type="ECO:0000256" key="11">
    <source>
        <dbReference type="ARBA" id="ARBA00023136"/>
    </source>
</evidence>
<dbReference type="Proteomes" id="UP000885738">
    <property type="component" value="Unassembled WGS sequence"/>
</dbReference>
<dbReference type="GO" id="GO:0016020">
    <property type="term" value="C:membrane"/>
    <property type="evidence" value="ECO:0007669"/>
    <property type="project" value="InterPro"/>
</dbReference>
<feature type="transmembrane region" description="Helical" evidence="16">
    <location>
        <begin position="71"/>
        <end position="90"/>
    </location>
</feature>
<evidence type="ECO:0000256" key="2">
    <source>
        <dbReference type="ARBA" id="ARBA00004127"/>
    </source>
</evidence>
<dbReference type="InterPro" id="IPR048254">
    <property type="entry name" value="CDP_ALCOHOL_P_TRANSF_CS"/>
</dbReference>
<dbReference type="NCBIfam" id="TIGR00473">
    <property type="entry name" value="pssA"/>
    <property type="match status" value="1"/>
</dbReference>
<accession>A0A7C1VXL4</accession>
<keyword evidence="12" id="KW-0594">Phospholipid biosynthesis</keyword>
<sequence length="248" mass="27469">MKEKKGVYILPNILTTATLLAGFYAIIASLNSDWKMAVIAIIIAGFLDGLDGRIARLTGTVSGFGIEYDSLADLVAFGVAPSILIFTYALKPLGRWGWLAAFLYLACGALRLARFNTQVKNASLRYFIGLPIPAAAGVLALSVINTAEYGFVVENTQYFLLGLTYLLSFLMVSTFHYQSFKDWEWVKHKPFRASVGALLILVIVMSHPFLILWCFSLIYAASGPAFFLAYLTRRGKLKMHQEERSKSA</sequence>
<evidence type="ECO:0000256" key="7">
    <source>
        <dbReference type="ARBA" id="ARBA00022679"/>
    </source>
</evidence>
<comment type="caution">
    <text evidence="17">The sequence shown here is derived from an EMBL/GenBank/DDBJ whole genome shotgun (WGS) entry which is preliminary data.</text>
</comment>
<dbReference type="PANTHER" id="PTHR14269">
    <property type="entry name" value="CDP-DIACYLGLYCEROL--GLYCEROL-3-PHOSPHATE 3-PHOSPHATIDYLTRANSFERASE-RELATED"/>
    <property type="match status" value="1"/>
</dbReference>
<keyword evidence="9 16" id="KW-1133">Transmembrane helix</keyword>
<evidence type="ECO:0000256" key="4">
    <source>
        <dbReference type="ARBA" id="ARBA00013174"/>
    </source>
</evidence>
<evidence type="ECO:0000256" key="3">
    <source>
        <dbReference type="ARBA" id="ARBA00010441"/>
    </source>
</evidence>
<evidence type="ECO:0000256" key="12">
    <source>
        <dbReference type="ARBA" id="ARBA00023209"/>
    </source>
</evidence>
<gene>
    <name evidence="17" type="primary">pssA</name>
    <name evidence="17" type="ORF">ENI35_04410</name>
</gene>
<dbReference type="PANTHER" id="PTHR14269:SF61">
    <property type="entry name" value="CDP-DIACYLGLYCEROL--SERINE O-PHOSPHATIDYLTRANSFERASE"/>
    <property type="match status" value="1"/>
</dbReference>
<protein>
    <recommendedName>
        <fullName evidence="5">CDP-diacylglycerol--serine O-phosphatidyltransferase</fullName>
        <ecNumber evidence="4">2.7.8.8</ecNumber>
    </recommendedName>
    <alternativeName>
        <fullName evidence="14">Phosphatidylserine synthase</fullName>
    </alternativeName>
</protein>
<feature type="transmembrane region" description="Helical" evidence="16">
    <location>
        <begin position="96"/>
        <end position="113"/>
    </location>
</feature>
<evidence type="ECO:0000256" key="6">
    <source>
        <dbReference type="ARBA" id="ARBA00022516"/>
    </source>
</evidence>
<dbReference type="GO" id="GO:0012505">
    <property type="term" value="C:endomembrane system"/>
    <property type="evidence" value="ECO:0007669"/>
    <property type="project" value="UniProtKB-SubCell"/>
</dbReference>
<dbReference type="Pfam" id="PF01066">
    <property type="entry name" value="CDP-OH_P_transf"/>
    <property type="match status" value="1"/>
</dbReference>
<dbReference type="PROSITE" id="PS00379">
    <property type="entry name" value="CDP_ALCOHOL_P_TRANSF"/>
    <property type="match status" value="1"/>
</dbReference>
<keyword evidence="11 16" id="KW-0472">Membrane</keyword>
<dbReference type="EMBL" id="DRIH01000151">
    <property type="protein sequence ID" value="HEC68039.1"/>
    <property type="molecule type" value="Genomic_DNA"/>
</dbReference>
<evidence type="ECO:0000256" key="5">
    <source>
        <dbReference type="ARBA" id="ARBA00017171"/>
    </source>
</evidence>
<evidence type="ECO:0000256" key="10">
    <source>
        <dbReference type="ARBA" id="ARBA00023098"/>
    </source>
</evidence>
<keyword evidence="13" id="KW-1208">Phospholipid metabolism</keyword>
<dbReference type="InterPro" id="IPR000462">
    <property type="entry name" value="CDP-OH_P_trans"/>
</dbReference>
<dbReference type="EC" id="2.7.8.8" evidence="4"/>
<dbReference type="AlphaFoldDB" id="A0A7C1VXL4"/>
<dbReference type="GO" id="GO:0003882">
    <property type="term" value="F:CDP-diacylglycerol-serine O-phosphatidyltransferase activity"/>
    <property type="evidence" value="ECO:0007669"/>
    <property type="project" value="UniProtKB-EC"/>
</dbReference>
<evidence type="ECO:0000256" key="16">
    <source>
        <dbReference type="SAM" id="Phobius"/>
    </source>
</evidence>
<name>A0A7C1VXL4_DESA2</name>
<evidence type="ECO:0000256" key="14">
    <source>
        <dbReference type="ARBA" id="ARBA00032361"/>
    </source>
</evidence>
<organism evidence="17">
    <name type="scientific">Desulfofervidus auxilii</name>
    <dbReference type="NCBI Taxonomy" id="1621989"/>
    <lineage>
        <taxon>Bacteria</taxon>
        <taxon>Pseudomonadati</taxon>
        <taxon>Thermodesulfobacteriota</taxon>
        <taxon>Candidatus Desulfofervidia</taxon>
        <taxon>Candidatus Desulfofervidales</taxon>
        <taxon>Candidatus Desulfofervidaceae</taxon>
        <taxon>Candidatus Desulfofervidus</taxon>
    </lineage>
</organism>
<reference evidence="17" key="1">
    <citation type="journal article" date="2020" name="mSystems">
        <title>Genome- and Community-Level Interaction Insights into Carbon Utilization and Element Cycling Functions of Hydrothermarchaeota in Hydrothermal Sediment.</title>
        <authorList>
            <person name="Zhou Z."/>
            <person name="Liu Y."/>
            <person name="Xu W."/>
            <person name="Pan J."/>
            <person name="Luo Z.H."/>
            <person name="Li M."/>
        </authorList>
    </citation>
    <scope>NUCLEOTIDE SEQUENCE [LARGE SCALE GENOMIC DNA]</scope>
    <source>
        <strain evidence="17">HyVt-389</strain>
    </source>
</reference>
<dbReference type="Gene3D" id="1.20.120.1760">
    <property type="match status" value="1"/>
</dbReference>
<dbReference type="GO" id="GO:0008654">
    <property type="term" value="P:phospholipid biosynthetic process"/>
    <property type="evidence" value="ECO:0007669"/>
    <property type="project" value="UniProtKB-KW"/>
</dbReference>
<evidence type="ECO:0000256" key="8">
    <source>
        <dbReference type="ARBA" id="ARBA00022692"/>
    </source>
</evidence>
<feature type="transmembrane region" description="Helical" evidence="16">
    <location>
        <begin position="125"/>
        <end position="144"/>
    </location>
</feature>
<feature type="transmembrane region" description="Helical" evidence="16">
    <location>
        <begin position="156"/>
        <end position="177"/>
    </location>
</feature>
<feature type="transmembrane region" description="Helical" evidence="16">
    <location>
        <begin position="210"/>
        <end position="231"/>
    </location>
</feature>
<comment type="subcellular location">
    <subcellularLocation>
        <location evidence="2">Endomembrane system</location>
        <topology evidence="2">Multi-pass membrane protein</topology>
    </subcellularLocation>
</comment>
<dbReference type="InterPro" id="IPR004533">
    <property type="entry name" value="CDP-diaglyc--ser_O-PTrfase"/>
</dbReference>
<proteinExistence type="inferred from homology"/>
<keyword evidence="8 16" id="KW-0812">Transmembrane</keyword>